<dbReference type="SUPFAM" id="SSF51391">
    <property type="entry name" value="Thiamin phosphate synthase"/>
    <property type="match status" value="1"/>
</dbReference>
<dbReference type="GO" id="GO:0008902">
    <property type="term" value="F:hydroxymethylpyrimidine kinase activity"/>
    <property type="evidence" value="ECO:0007669"/>
    <property type="project" value="UniProtKB-EC"/>
</dbReference>
<dbReference type="Gene3D" id="3.20.20.70">
    <property type="entry name" value="Aldolase class I"/>
    <property type="match status" value="1"/>
</dbReference>
<sequence>MQAANPNTNTSTDLDTPPGATRRPIVWSISSNDASGAAGLSADARVAAAFGVHLCPIVACVTSQNSLSIEHITPISATLLDAQLDTLAADMPPDAIKTGMLGSAELVAVVARWVDRLRRRNPHLPLVVDPMLRAGTGTGSAFADALLLAAYQDDLLPRATVITPNRREARALLDHDDSGNLPIQPDAVAPRGTDHAAVAARLGPAPELAAVPAMARALRAAGAKAVCITGGHGDDNGSDSTAHNPAGLVLDWLDSELAQGWIALPKVETRNYRGSGNTHATALAAALARGFVDADAAVLAKMASTAALRHGYAAGAGVGPVGTAEGFITDASLLPRMSWGNDAQALAIAAAGTATAGQPLRSGYYALVDDATRIPAILAAASSDLCALQLRIKREAHSDLDDAAFQDHVQTQIAGAAAQLRGSAIALIVNDHWPTAAAALARRGDALAGVELGVHLGQADLEILGPDGRAALRQAVTGQQPGAAPLALGISSHSLWELARAASLAPSYIACGPVWPTLTKAMPWRAQGLDNLRWWSAMAPAPVVAIGGVLQPDQARDCVAAGASAVCLVRALDGDALAGWPAWREAWQRGREATATQPAVAWPHPSLDAATAH</sequence>
<keyword evidence="4" id="KW-0511">Multifunctional enzyme</keyword>
<dbReference type="EC" id="2.7.1.49" evidence="3"/>
<name>B1Y5I7_LEPCP</name>
<dbReference type="eggNOG" id="COG0351">
    <property type="taxonomic scope" value="Bacteria"/>
</dbReference>
<feature type="domain" description="Thiamine phosphate synthase/TenI" evidence="6">
    <location>
        <begin position="373"/>
        <end position="572"/>
    </location>
</feature>
<dbReference type="RefSeq" id="WP_012347455.1">
    <property type="nucleotide sequence ID" value="NC_010524.1"/>
</dbReference>
<dbReference type="Pfam" id="PF08543">
    <property type="entry name" value="Phos_pyr_kin"/>
    <property type="match status" value="2"/>
</dbReference>
<gene>
    <name evidence="8" type="ordered locus">Lcho_2434</name>
</gene>
<dbReference type="SUPFAM" id="SSF53613">
    <property type="entry name" value="Ribokinase-like"/>
    <property type="match status" value="1"/>
</dbReference>
<dbReference type="EMBL" id="CP001013">
    <property type="protein sequence ID" value="ACB34699.1"/>
    <property type="molecule type" value="Genomic_DNA"/>
</dbReference>
<dbReference type="InterPro" id="IPR013785">
    <property type="entry name" value="Aldolase_TIM"/>
</dbReference>
<feature type="region of interest" description="Disordered" evidence="5">
    <location>
        <begin position="1"/>
        <end position="23"/>
    </location>
</feature>
<evidence type="ECO:0000256" key="1">
    <source>
        <dbReference type="ARBA" id="ARBA00001946"/>
    </source>
</evidence>
<dbReference type="CDD" id="cd01169">
    <property type="entry name" value="HMPP_kinase"/>
    <property type="match status" value="1"/>
</dbReference>
<evidence type="ECO:0000259" key="6">
    <source>
        <dbReference type="Pfam" id="PF02581"/>
    </source>
</evidence>
<dbReference type="OrthoDB" id="9810880at2"/>
<dbReference type="InterPro" id="IPR029056">
    <property type="entry name" value="Ribokinase-like"/>
</dbReference>
<keyword evidence="8" id="KW-0418">Kinase</keyword>
<dbReference type="InterPro" id="IPR013749">
    <property type="entry name" value="PM/HMP-P_kinase-1"/>
</dbReference>
<evidence type="ECO:0000313" key="8">
    <source>
        <dbReference type="EMBL" id="ACB34699.1"/>
    </source>
</evidence>
<proteinExistence type="predicted"/>
<dbReference type="STRING" id="395495.Lcho_2434"/>
<comment type="pathway">
    <text evidence="2">Cofactor biosynthesis; thiamine diphosphate biosynthesis.</text>
</comment>
<dbReference type="InterPro" id="IPR022998">
    <property type="entry name" value="ThiamineP_synth_TenI"/>
</dbReference>
<protein>
    <recommendedName>
        <fullName evidence="3">hydroxymethylpyrimidine kinase</fullName>
        <ecNumber evidence="3">2.7.1.49</ecNumber>
    </recommendedName>
</protein>
<organism evidence="8 9">
    <name type="scientific">Leptothrix cholodnii (strain ATCC 51168 / LMG 8142 / SP-6)</name>
    <name type="common">Leptothrix discophora (strain SP-6)</name>
    <dbReference type="NCBI Taxonomy" id="395495"/>
    <lineage>
        <taxon>Bacteria</taxon>
        <taxon>Pseudomonadati</taxon>
        <taxon>Pseudomonadota</taxon>
        <taxon>Betaproteobacteria</taxon>
        <taxon>Burkholderiales</taxon>
        <taxon>Sphaerotilaceae</taxon>
        <taxon>Leptothrix</taxon>
    </lineage>
</organism>
<evidence type="ECO:0000256" key="3">
    <source>
        <dbReference type="ARBA" id="ARBA00012135"/>
    </source>
</evidence>
<keyword evidence="9" id="KW-1185">Reference proteome</keyword>
<evidence type="ECO:0000256" key="2">
    <source>
        <dbReference type="ARBA" id="ARBA00004948"/>
    </source>
</evidence>
<comment type="cofactor">
    <cofactor evidence="1">
        <name>Mg(2+)</name>
        <dbReference type="ChEBI" id="CHEBI:18420"/>
    </cofactor>
</comment>
<dbReference type="eggNOG" id="COG0352">
    <property type="taxonomic scope" value="Bacteria"/>
</dbReference>
<dbReference type="InterPro" id="IPR004399">
    <property type="entry name" value="HMP/HMP-P_kinase_dom"/>
</dbReference>
<feature type="domain" description="Pyridoxamine kinase/Phosphomethylpyrimidine kinase" evidence="7">
    <location>
        <begin position="33"/>
        <end position="175"/>
    </location>
</feature>
<feature type="compositionally biased region" description="Polar residues" evidence="5">
    <location>
        <begin position="1"/>
        <end position="14"/>
    </location>
</feature>
<feature type="domain" description="Pyridoxamine kinase/Phosphomethylpyrimidine kinase" evidence="7">
    <location>
        <begin position="209"/>
        <end position="321"/>
    </location>
</feature>
<dbReference type="Pfam" id="PF02581">
    <property type="entry name" value="TMP-TENI"/>
    <property type="match status" value="1"/>
</dbReference>
<evidence type="ECO:0000313" key="9">
    <source>
        <dbReference type="Proteomes" id="UP000001693"/>
    </source>
</evidence>
<evidence type="ECO:0000256" key="4">
    <source>
        <dbReference type="ARBA" id="ARBA00023268"/>
    </source>
</evidence>
<evidence type="ECO:0000256" key="5">
    <source>
        <dbReference type="SAM" id="MobiDB-lite"/>
    </source>
</evidence>
<dbReference type="KEGG" id="lch:Lcho_2434"/>
<dbReference type="PANTHER" id="PTHR20858">
    <property type="entry name" value="PHOSPHOMETHYLPYRIMIDINE KINASE"/>
    <property type="match status" value="1"/>
</dbReference>
<dbReference type="GO" id="GO:0008972">
    <property type="term" value="F:phosphomethylpyrimidine kinase activity"/>
    <property type="evidence" value="ECO:0007669"/>
    <property type="project" value="InterPro"/>
</dbReference>
<dbReference type="UniPathway" id="UPA00060">
    <property type="reaction ID" value="UER00138"/>
</dbReference>
<dbReference type="InterPro" id="IPR036206">
    <property type="entry name" value="ThiamineP_synth_sf"/>
</dbReference>
<evidence type="ECO:0000259" key="7">
    <source>
        <dbReference type="Pfam" id="PF08543"/>
    </source>
</evidence>
<feature type="region of interest" description="Disordered" evidence="5">
    <location>
        <begin position="594"/>
        <end position="613"/>
    </location>
</feature>
<keyword evidence="8" id="KW-0808">Transferase</keyword>
<reference evidence="8 9" key="1">
    <citation type="submission" date="2008-03" db="EMBL/GenBank/DDBJ databases">
        <title>Complete sequence of Leptothrix cholodnii SP-6.</title>
        <authorList>
            <consortium name="US DOE Joint Genome Institute"/>
            <person name="Copeland A."/>
            <person name="Lucas S."/>
            <person name="Lapidus A."/>
            <person name="Glavina del Rio T."/>
            <person name="Dalin E."/>
            <person name="Tice H."/>
            <person name="Bruce D."/>
            <person name="Goodwin L."/>
            <person name="Pitluck S."/>
            <person name="Chertkov O."/>
            <person name="Brettin T."/>
            <person name="Detter J.C."/>
            <person name="Han C."/>
            <person name="Kuske C.R."/>
            <person name="Schmutz J."/>
            <person name="Larimer F."/>
            <person name="Land M."/>
            <person name="Hauser L."/>
            <person name="Kyrpides N."/>
            <person name="Lykidis A."/>
            <person name="Emerson D."/>
            <person name="Richardson P."/>
        </authorList>
    </citation>
    <scope>NUCLEOTIDE SEQUENCE [LARGE SCALE GENOMIC DNA]</scope>
    <source>
        <strain evidence="9">ATCC 51168 / LMG 8142 / SP-6</strain>
    </source>
</reference>
<dbReference type="GO" id="GO:0009228">
    <property type="term" value="P:thiamine biosynthetic process"/>
    <property type="evidence" value="ECO:0007669"/>
    <property type="project" value="UniProtKB-KW"/>
</dbReference>
<dbReference type="GO" id="GO:0009229">
    <property type="term" value="P:thiamine diphosphate biosynthetic process"/>
    <property type="evidence" value="ECO:0007669"/>
    <property type="project" value="UniProtKB-UniPathway"/>
</dbReference>
<dbReference type="HOGENOM" id="CLU_018272_7_1_4"/>
<dbReference type="Gene3D" id="3.40.1190.20">
    <property type="match status" value="1"/>
</dbReference>
<dbReference type="PANTHER" id="PTHR20858:SF17">
    <property type="entry name" value="HYDROXYMETHYLPYRIMIDINE_PHOSPHOMETHYLPYRIMIDINE KINASE THI20-RELATED"/>
    <property type="match status" value="1"/>
</dbReference>
<dbReference type="CDD" id="cd00564">
    <property type="entry name" value="TMP_TenI"/>
    <property type="match status" value="1"/>
</dbReference>
<dbReference type="GO" id="GO:0005829">
    <property type="term" value="C:cytosol"/>
    <property type="evidence" value="ECO:0007669"/>
    <property type="project" value="TreeGrafter"/>
</dbReference>
<dbReference type="Proteomes" id="UP000001693">
    <property type="component" value="Chromosome"/>
</dbReference>
<accession>B1Y5I7</accession>
<dbReference type="AlphaFoldDB" id="B1Y5I7"/>